<dbReference type="EMBL" id="CAJOBZ010000072">
    <property type="protein sequence ID" value="CAF4950611.1"/>
    <property type="molecule type" value="Genomic_DNA"/>
</dbReference>
<reference evidence="1" key="1">
    <citation type="submission" date="2021-02" db="EMBL/GenBank/DDBJ databases">
        <authorList>
            <person name="Steward A R."/>
        </authorList>
    </citation>
    <scope>NUCLEOTIDE SEQUENCE</scope>
</reference>
<dbReference type="OrthoDB" id="2266637at2759"/>
<comment type="caution">
    <text evidence="1">The sequence shown here is derived from an EMBL/GenBank/DDBJ whole genome shotgun (WGS) entry which is preliminary data.</text>
</comment>
<dbReference type="GO" id="GO:0003676">
    <property type="term" value="F:nucleic acid binding"/>
    <property type="evidence" value="ECO:0007669"/>
    <property type="project" value="InterPro"/>
</dbReference>
<accession>A0A821XRB3</accession>
<gene>
    <name evidence="1" type="ORF">PMACD_LOCUS15648</name>
</gene>
<evidence type="ECO:0008006" key="3">
    <source>
        <dbReference type="Google" id="ProtNLM"/>
    </source>
</evidence>
<dbReference type="InterPro" id="IPR036397">
    <property type="entry name" value="RNaseH_sf"/>
</dbReference>
<name>A0A821XRB3_9NEOP</name>
<dbReference type="Gene3D" id="3.30.420.10">
    <property type="entry name" value="Ribonuclease H-like superfamily/Ribonuclease H"/>
    <property type="match status" value="1"/>
</dbReference>
<proteinExistence type="predicted"/>
<protein>
    <recommendedName>
        <fullName evidence="3">Tc1-like transposase DDE domain-containing protein</fullName>
    </recommendedName>
</protein>
<evidence type="ECO:0000313" key="1">
    <source>
        <dbReference type="EMBL" id="CAF4950611.1"/>
    </source>
</evidence>
<dbReference type="Proteomes" id="UP000663880">
    <property type="component" value="Unassembled WGS sequence"/>
</dbReference>
<organism evidence="1 2">
    <name type="scientific">Pieris macdunnoughi</name>
    <dbReference type="NCBI Taxonomy" id="345717"/>
    <lineage>
        <taxon>Eukaryota</taxon>
        <taxon>Metazoa</taxon>
        <taxon>Ecdysozoa</taxon>
        <taxon>Arthropoda</taxon>
        <taxon>Hexapoda</taxon>
        <taxon>Insecta</taxon>
        <taxon>Pterygota</taxon>
        <taxon>Neoptera</taxon>
        <taxon>Endopterygota</taxon>
        <taxon>Lepidoptera</taxon>
        <taxon>Glossata</taxon>
        <taxon>Ditrysia</taxon>
        <taxon>Papilionoidea</taxon>
        <taxon>Pieridae</taxon>
        <taxon>Pierinae</taxon>
        <taxon>Pieris</taxon>
    </lineage>
</organism>
<dbReference type="AlphaFoldDB" id="A0A821XRB3"/>
<evidence type="ECO:0000313" key="2">
    <source>
        <dbReference type="Proteomes" id="UP000663880"/>
    </source>
</evidence>
<dbReference type="PANTHER" id="PTHR33939:SF1">
    <property type="entry name" value="DUF4371 DOMAIN-CONTAINING PROTEIN"/>
    <property type="match status" value="1"/>
</dbReference>
<sequence>MADYRDDINRNYFMKWMEETLIPNLTEPSVIVMDNASYHVTQINKPPTMSSLKADIQKWLTEYDIPLCLNLIWHLKIKLRNSEETLSLNGKRSYECSGVHLEKVLDVLVLNTLKQNITYKNTFSVVLKTEDLTLSNLSLCLGAP</sequence>
<dbReference type="PANTHER" id="PTHR33939">
    <property type="entry name" value="PROTEIN CBG22215"/>
    <property type="match status" value="1"/>
</dbReference>
<keyword evidence="2" id="KW-1185">Reference proteome</keyword>